<dbReference type="GO" id="GO:0051537">
    <property type="term" value="F:2 iron, 2 sulfur cluster binding"/>
    <property type="evidence" value="ECO:0007669"/>
    <property type="project" value="InterPro"/>
</dbReference>
<evidence type="ECO:0000259" key="2">
    <source>
        <dbReference type="PROSITE" id="PS51085"/>
    </source>
</evidence>
<gene>
    <name evidence="4" type="ORF">G7Y82_06930</name>
</gene>
<organism evidence="4 5">
    <name type="scientific">Solimonas marina</name>
    <dbReference type="NCBI Taxonomy" id="2714601"/>
    <lineage>
        <taxon>Bacteria</taxon>
        <taxon>Pseudomonadati</taxon>
        <taxon>Pseudomonadota</taxon>
        <taxon>Gammaproteobacteria</taxon>
        <taxon>Nevskiales</taxon>
        <taxon>Nevskiaceae</taxon>
        <taxon>Solimonas</taxon>
    </lineage>
</organism>
<dbReference type="CDD" id="cd00207">
    <property type="entry name" value="fer2"/>
    <property type="match status" value="1"/>
</dbReference>
<dbReference type="InterPro" id="IPR012675">
    <property type="entry name" value="Beta-grasp_dom_sf"/>
</dbReference>
<dbReference type="Proteomes" id="UP000653472">
    <property type="component" value="Unassembled WGS sequence"/>
</dbReference>
<proteinExistence type="predicted"/>
<dbReference type="SUPFAM" id="SSF63380">
    <property type="entry name" value="Riboflavin synthase domain-like"/>
    <property type="match status" value="1"/>
</dbReference>
<evidence type="ECO:0000256" key="1">
    <source>
        <dbReference type="ARBA" id="ARBA00034078"/>
    </source>
</evidence>
<dbReference type="CDD" id="cd06189">
    <property type="entry name" value="flavin_oxioreductase"/>
    <property type="match status" value="1"/>
</dbReference>
<sequence length="339" mass="37400">MTHQVYLSDRPQRFTVEDDETILAAGLRHGLALPFGCQSGGCASCRVRLSAGSIDYAVEPPSLSPAERDAGYILMCLARPTSDLTIELHQPVQIDNMRPRQLPVRAQAKTWLAHDVLGLTLKLPRGDDFQYLPGQYIDLLIGDGRRRSFSIANKPNGETLELHIRVTPNGRFANWAANEMPDRAILRLEGPLGAFYLRDESTRPLIMVAGGTGAAPIHAMLNELLARGSGRPAHLFWGARSLRDLYLDASLQEWTARHPEFRYTPVLSEPDAEWAGARGFVHEAVLAAYPDLSQHEVYLSGPPAMVRAGKDAALGAGLDADHLYYDSFDYAFQTWPTLG</sequence>
<dbReference type="SUPFAM" id="SSF54292">
    <property type="entry name" value="2Fe-2S ferredoxin-like"/>
    <property type="match status" value="1"/>
</dbReference>
<comment type="caution">
    <text evidence="4">The sequence shown here is derived from an EMBL/GenBank/DDBJ whole genome shotgun (WGS) entry which is preliminary data.</text>
</comment>
<dbReference type="AlphaFoldDB" id="A0A969W7W9"/>
<dbReference type="InterPro" id="IPR050415">
    <property type="entry name" value="MRET"/>
</dbReference>
<dbReference type="Pfam" id="PF00111">
    <property type="entry name" value="Fer2"/>
    <property type="match status" value="1"/>
</dbReference>
<keyword evidence="5" id="KW-1185">Reference proteome</keyword>
<reference evidence="4" key="1">
    <citation type="submission" date="2020-03" db="EMBL/GenBank/DDBJ databases">
        <title>Solimonas marina sp. nov., isolated from deep seawater of the Pacific Ocean.</title>
        <authorList>
            <person name="Liu X."/>
            <person name="Lai Q."/>
            <person name="Sun F."/>
            <person name="Gai Y."/>
            <person name="Li G."/>
            <person name="Shao Z."/>
        </authorList>
    </citation>
    <scope>NUCLEOTIDE SEQUENCE</scope>
    <source>
        <strain evidence="4">C16B3</strain>
    </source>
</reference>
<dbReference type="InterPro" id="IPR039261">
    <property type="entry name" value="FNR_nucleotide-bd"/>
</dbReference>
<dbReference type="GO" id="GO:0016491">
    <property type="term" value="F:oxidoreductase activity"/>
    <property type="evidence" value="ECO:0007669"/>
    <property type="project" value="InterPro"/>
</dbReference>
<dbReference type="InterPro" id="IPR001433">
    <property type="entry name" value="OxRdtase_FAD/NAD-bd"/>
</dbReference>
<dbReference type="PANTHER" id="PTHR47354:SF5">
    <property type="entry name" value="PROTEIN RFBI"/>
    <property type="match status" value="1"/>
</dbReference>
<dbReference type="Pfam" id="PF00175">
    <property type="entry name" value="NAD_binding_1"/>
    <property type="match status" value="1"/>
</dbReference>
<dbReference type="InterPro" id="IPR036010">
    <property type="entry name" value="2Fe-2S_ferredoxin-like_sf"/>
</dbReference>
<dbReference type="Pfam" id="PF00970">
    <property type="entry name" value="FAD_binding_6"/>
    <property type="match status" value="1"/>
</dbReference>
<dbReference type="PROSITE" id="PS51085">
    <property type="entry name" value="2FE2S_FER_2"/>
    <property type="match status" value="1"/>
</dbReference>
<dbReference type="InterPro" id="IPR001041">
    <property type="entry name" value="2Fe-2S_ferredoxin-type"/>
</dbReference>
<protein>
    <submittedName>
        <fullName evidence="4">2Fe-2S iron-sulfur cluster binding domain-containing protein</fullName>
    </submittedName>
</protein>
<evidence type="ECO:0000259" key="3">
    <source>
        <dbReference type="PROSITE" id="PS51384"/>
    </source>
</evidence>
<dbReference type="InterPro" id="IPR008333">
    <property type="entry name" value="Cbr1-like_FAD-bd_dom"/>
</dbReference>
<dbReference type="PROSITE" id="PS00197">
    <property type="entry name" value="2FE2S_FER_1"/>
    <property type="match status" value="1"/>
</dbReference>
<dbReference type="Gene3D" id="3.10.20.30">
    <property type="match status" value="1"/>
</dbReference>
<dbReference type="InterPro" id="IPR017927">
    <property type="entry name" value="FAD-bd_FR_type"/>
</dbReference>
<accession>A0A969W7W9</accession>
<evidence type="ECO:0000313" key="5">
    <source>
        <dbReference type="Proteomes" id="UP000653472"/>
    </source>
</evidence>
<comment type="cofactor">
    <cofactor evidence="1">
        <name>[2Fe-2S] cluster</name>
        <dbReference type="ChEBI" id="CHEBI:190135"/>
    </cofactor>
</comment>
<dbReference type="Gene3D" id="3.40.50.80">
    <property type="entry name" value="Nucleotide-binding domain of ferredoxin-NADP reductase (FNR) module"/>
    <property type="match status" value="1"/>
</dbReference>
<dbReference type="PANTHER" id="PTHR47354">
    <property type="entry name" value="NADH OXIDOREDUCTASE HCR"/>
    <property type="match status" value="1"/>
</dbReference>
<dbReference type="RefSeq" id="WP_168147304.1">
    <property type="nucleotide sequence ID" value="NZ_JAAVXB010000003.1"/>
</dbReference>
<dbReference type="InterPro" id="IPR017938">
    <property type="entry name" value="Riboflavin_synthase-like_b-brl"/>
</dbReference>
<evidence type="ECO:0000313" key="4">
    <source>
        <dbReference type="EMBL" id="NKF22047.1"/>
    </source>
</evidence>
<feature type="domain" description="FAD-binding FR-type" evidence="3">
    <location>
        <begin position="99"/>
        <end position="198"/>
    </location>
</feature>
<dbReference type="PRINTS" id="PR00410">
    <property type="entry name" value="PHEHYDRXLASE"/>
</dbReference>
<dbReference type="PRINTS" id="PR00371">
    <property type="entry name" value="FPNCR"/>
</dbReference>
<feature type="domain" description="2Fe-2S ferredoxin-type" evidence="2">
    <location>
        <begin position="3"/>
        <end position="92"/>
    </location>
</feature>
<dbReference type="Gene3D" id="2.40.30.10">
    <property type="entry name" value="Translation factors"/>
    <property type="match status" value="1"/>
</dbReference>
<dbReference type="InterPro" id="IPR001709">
    <property type="entry name" value="Flavoprot_Pyr_Nucl_cyt_Rdtase"/>
</dbReference>
<dbReference type="PROSITE" id="PS51384">
    <property type="entry name" value="FAD_FR"/>
    <property type="match status" value="1"/>
</dbReference>
<dbReference type="SUPFAM" id="SSF52343">
    <property type="entry name" value="Ferredoxin reductase-like, C-terminal NADP-linked domain"/>
    <property type="match status" value="1"/>
</dbReference>
<dbReference type="InterPro" id="IPR006058">
    <property type="entry name" value="2Fe2S_fd_BS"/>
</dbReference>
<name>A0A969W7W9_9GAMM</name>
<dbReference type="EMBL" id="JAAVXB010000003">
    <property type="protein sequence ID" value="NKF22047.1"/>
    <property type="molecule type" value="Genomic_DNA"/>
</dbReference>